<evidence type="ECO:0000313" key="2">
    <source>
        <dbReference type="Proteomes" id="UP001289066"/>
    </source>
</evidence>
<dbReference type="Proteomes" id="UP001289066">
    <property type="component" value="Unassembled WGS sequence"/>
</dbReference>
<gene>
    <name evidence="1" type="ORF">GNF81_19455</name>
</gene>
<accession>A0AAW9IYA7</accession>
<proteinExistence type="predicted"/>
<dbReference type="EMBL" id="WNVG01001007">
    <property type="protein sequence ID" value="MDZ5034869.1"/>
    <property type="molecule type" value="Genomic_DNA"/>
</dbReference>
<dbReference type="AlphaFoldDB" id="A0AAW9IYA7"/>
<reference evidence="1" key="1">
    <citation type="submission" date="2019-11" db="EMBL/GenBank/DDBJ databases">
        <title>Characterization of Clostridium perfringens isolates from swine manure treated agricultural soils.</title>
        <authorList>
            <person name="Wushke S.T."/>
        </authorList>
    </citation>
    <scope>NUCLEOTIDE SEQUENCE</scope>
    <source>
        <strain evidence="1">X15</strain>
    </source>
</reference>
<dbReference type="Gene3D" id="1.20.1270.70">
    <property type="entry name" value="Designed single chain three-helix bundle"/>
    <property type="match status" value="1"/>
</dbReference>
<organism evidence="1 2">
    <name type="scientific">Clostridium perfringens</name>
    <dbReference type="NCBI Taxonomy" id="1502"/>
    <lineage>
        <taxon>Bacteria</taxon>
        <taxon>Bacillati</taxon>
        <taxon>Bacillota</taxon>
        <taxon>Clostridia</taxon>
        <taxon>Eubacteriales</taxon>
        <taxon>Clostridiaceae</taxon>
        <taxon>Clostridium</taxon>
    </lineage>
</organism>
<dbReference type="Gene3D" id="1.20.1270.90">
    <property type="entry name" value="AF1782-like"/>
    <property type="match status" value="1"/>
</dbReference>
<feature type="non-terminal residue" evidence="1">
    <location>
        <position position="143"/>
    </location>
</feature>
<dbReference type="Pfam" id="PF07554">
    <property type="entry name" value="FIVAR"/>
    <property type="match status" value="2"/>
</dbReference>
<comment type="caution">
    <text evidence="1">The sequence shown here is derived from an EMBL/GenBank/DDBJ whole genome shotgun (WGS) entry which is preliminary data.</text>
</comment>
<dbReference type="RefSeq" id="WP_322413249.1">
    <property type="nucleotide sequence ID" value="NZ_WNVG01001007.1"/>
</dbReference>
<sequence length="143" mass="16175">MKDIENLLSHPEVVKQSEVNRACEELKKAIQQLFVNPNLSSLKALIEKAEKIDLTLYQEEERIELEEALKVAKEQLENPTSEQAIKEAMDRLEAAINNTKLIPSKSVLSELIDKVSGLNKEEYTEKTWNNVESALKNAKSVLA</sequence>
<name>A0AAW9IYA7_CLOPF</name>
<protein>
    <submittedName>
        <fullName evidence="1">Uncharacterized protein</fullName>
    </submittedName>
</protein>
<evidence type="ECO:0000313" key="1">
    <source>
        <dbReference type="EMBL" id="MDZ5034869.1"/>
    </source>
</evidence>